<reference evidence="2 3" key="1">
    <citation type="journal article" date="2018" name="Nat. Ecol. Evol.">
        <title>Pezizomycetes genomes reveal the molecular basis of ectomycorrhizal truffle lifestyle.</title>
        <authorList>
            <person name="Murat C."/>
            <person name="Payen T."/>
            <person name="Noel B."/>
            <person name="Kuo A."/>
            <person name="Morin E."/>
            <person name="Chen J."/>
            <person name="Kohler A."/>
            <person name="Krizsan K."/>
            <person name="Balestrini R."/>
            <person name="Da Silva C."/>
            <person name="Montanini B."/>
            <person name="Hainaut M."/>
            <person name="Levati E."/>
            <person name="Barry K.W."/>
            <person name="Belfiori B."/>
            <person name="Cichocki N."/>
            <person name="Clum A."/>
            <person name="Dockter R.B."/>
            <person name="Fauchery L."/>
            <person name="Guy J."/>
            <person name="Iotti M."/>
            <person name="Le Tacon F."/>
            <person name="Lindquist E.A."/>
            <person name="Lipzen A."/>
            <person name="Malagnac F."/>
            <person name="Mello A."/>
            <person name="Molinier V."/>
            <person name="Miyauchi S."/>
            <person name="Poulain J."/>
            <person name="Riccioni C."/>
            <person name="Rubini A."/>
            <person name="Sitrit Y."/>
            <person name="Splivallo R."/>
            <person name="Traeger S."/>
            <person name="Wang M."/>
            <person name="Zifcakova L."/>
            <person name="Wipf D."/>
            <person name="Zambonelli A."/>
            <person name="Paolocci F."/>
            <person name="Nowrousian M."/>
            <person name="Ottonello S."/>
            <person name="Baldrian P."/>
            <person name="Spatafora J.W."/>
            <person name="Henrissat B."/>
            <person name="Nagy L.G."/>
            <person name="Aury J.M."/>
            <person name="Wincker P."/>
            <person name="Grigoriev I.V."/>
            <person name="Bonfante P."/>
            <person name="Martin F.M."/>
        </authorList>
    </citation>
    <scope>NUCLEOTIDE SEQUENCE [LARGE SCALE GENOMIC DNA]</scope>
    <source>
        <strain evidence="2 3">RN42</strain>
    </source>
</reference>
<proteinExistence type="predicted"/>
<evidence type="ECO:0000313" key="2">
    <source>
        <dbReference type="EMBL" id="RPA70743.1"/>
    </source>
</evidence>
<gene>
    <name evidence="2" type="ORF">BJ508DRAFT_336849</name>
</gene>
<evidence type="ECO:0000256" key="1">
    <source>
        <dbReference type="SAM" id="MobiDB-lite"/>
    </source>
</evidence>
<dbReference type="AlphaFoldDB" id="A0A3N4H758"/>
<organism evidence="2 3">
    <name type="scientific">Ascobolus immersus RN42</name>
    <dbReference type="NCBI Taxonomy" id="1160509"/>
    <lineage>
        <taxon>Eukaryota</taxon>
        <taxon>Fungi</taxon>
        <taxon>Dikarya</taxon>
        <taxon>Ascomycota</taxon>
        <taxon>Pezizomycotina</taxon>
        <taxon>Pezizomycetes</taxon>
        <taxon>Pezizales</taxon>
        <taxon>Ascobolaceae</taxon>
        <taxon>Ascobolus</taxon>
    </lineage>
</organism>
<name>A0A3N4H758_ASCIM</name>
<feature type="region of interest" description="Disordered" evidence="1">
    <location>
        <begin position="289"/>
        <end position="309"/>
    </location>
</feature>
<evidence type="ECO:0000313" key="3">
    <source>
        <dbReference type="Proteomes" id="UP000275078"/>
    </source>
</evidence>
<protein>
    <submittedName>
        <fullName evidence="2">Uncharacterized protein</fullName>
    </submittedName>
</protein>
<dbReference type="Proteomes" id="UP000275078">
    <property type="component" value="Unassembled WGS sequence"/>
</dbReference>
<feature type="compositionally biased region" description="Basic and acidic residues" evidence="1">
    <location>
        <begin position="241"/>
        <end position="269"/>
    </location>
</feature>
<accession>A0A3N4H758</accession>
<feature type="region of interest" description="Disordered" evidence="1">
    <location>
        <begin position="190"/>
        <end position="271"/>
    </location>
</feature>
<sequence>MPPRVKACVKDRVPSTPECDRDTRLRCSDTAVVAAAGKVAVKLNQLSLIADELVSAIDQFSSAMPGCVPSSTHEDTEDDTHTLKSDGHPLSPPPAQKDRIMECRGSNLRALHNPADPILGDPEATIPREEVLTRGCREWSETRSNTSVCVRRDLGGVERVYVLCKAKNGEMFGSWLFGEEEDLIRRKVKKGNRRVPPPAGTPLSSANQNSGNNDEFEHDGFQKGSDQRRGGGAVPPRRHRDTMQPDSKKRRNIDREESVELGNDHDQDHTGVLFDSYSEIDETMDADRGYDQSTSKAAPKIKKSSTATPAMAPLLFPQKSTSTTKSTTAKRPAAPSLPVNWTPCFWEHEEHTGSAVVTFSSDDPQMLHNGALKYTPEVSVDDESGNPVGINASVVMEEGSCLRRFGAKLTVAGVPVGWMTDDKDVVRGLYTARHNFHVSLIWDHVVNTRANVVAVGRAKWKASQCPGRQPPVAS</sequence>
<feature type="region of interest" description="Disordered" evidence="1">
    <location>
        <begin position="66"/>
        <end position="98"/>
    </location>
</feature>
<dbReference type="EMBL" id="ML120095">
    <property type="protein sequence ID" value="RPA70743.1"/>
    <property type="molecule type" value="Genomic_DNA"/>
</dbReference>
<feature type="compositionally biased region" description="Polar residues" evidence="1">
    <location>
        <begin position="202"/>
        <end position="213"/>
    </location>
</feature>
<feature type="compositionally biased region" description="Basic and acidic residues" evidence="1">
    <location>
        <begin position="218"/>
        <end position="229"/>
    </location>
</feature>
<keyword evidence="3" id="KW-1185">Reference proteome</keyword>